<accession>A0A251SAI3</accession>
<dbReference type="EMBL" id="MNCJ02000327">
    <property type="protein sequence ID" value="KAF5778615.1"/>
    <property type="molecule type" value="Genomic_DNA"/>
</dbReference>
<dbReference type="InParanoid" id="A0A251SAI3"/>
<evidence type="ECO:0000256" key="1">
    <source>
        <dbReference type="SAM" id="MobiDB-lite"/>
    </source>
</evidence>
<name>A0A251SAI3_HELAN</name>
<feature type="compositionally biased region" description="Pro residues" evidence="1">
    <location>
        <begin position="79"/>
        <end position="92"/>
    </location>
</feature>
<evidence type="ECO:0000313" key="4">
    <source>
        <dbReference type="Proteomes" id="UP000215914"/>
    </source>
</evidence>
<sequence length="130" mass="14571">MRYDQWLRFYQKRRGFSLPPRVTFSQSPPNLHLQQNPTNLQNHATRSNLTTVSILSCNQQSPPISPPYSATTEHHTTPTPTPSPTFNPLPDEPPPDDHWSFCSHHPTNPLKGVSFALESVLCPSPVCNGC</sequence>
<reference evidence="2 4" key="1">
    <citation type="journal article" date="2017" name="Nature">
        <title>The sunflower genome provides insights into oil metabolism, flowering and Asterid evolution.</title>
        <authorList>
            <person name="Badouin H."/>
            <person name="Gouzy J."/>
            <person name="Grassa C.J."/>
            <person name="Murat F."/>
            <person name="Staton S.E."/>
            <person name="Cottret L."/>
            <person name="Lelandais-Briere C."/>
            <person name="Owens G.L."/>
            <person name="Carrere S."/>
            <person name="Mayjonade B."/>
            <person name="Legrand L."/>
            <person name="Gill N."/>
            <person name="Kane N.C."/>
            <person name="Bowers J.E."/>
            <person name="Hubner S."/>
            <person name="Bellec A."/>
            <person name="Berard A."/>
            <person name="Berges H."/>
            <person name="Blanchet N."/>
            <person name="Boniface M.C."/>
            <person name="Brunel D."/>
            <person name="Catrice O."/>
            <person name="Chaidir N."/>
            <person name="Claudel C."/>
            <person name="Donnadieu C."/>
            <person name="Faraut T."/>
            <person name="Fievet G."/>
            <person name="Helmstetter N."/>
            <person name="King M."/>
            <person name="Knapp S.J."/>
            <person name="Lai Z."/>
            <person name="Le Paslier M.C."/>
            <person name="Lippi Y."/>
            <person name="Lorenzon L."/>
            <person name="Mandel J.R."/>
            <person name="Marage G."/>
            <person name="Marchand G."/>
            <person name="Marquand E."/>
            <person name="Bret-Mestries E."/>
            <person name="Morien E."/>
            <person name="Nambeesan S."/>
            <person name="Nguyen T."/>
            <person name="Pegot-Espagnet P."/>
            <person name="Pouilly N."/>
            <person name="Raftis F."/>
            <person name="Sallet E."/>
            <person name="Schiex T."/>
            <person name="Thomas J."/>
            <person name="Vandecasteele C."/>
            <person name="Vares D."/>
            <person name="Vear F."/>
            <person name="Vautrin S."/>
            <person name="Crespi M."/>
            <person name="Mangin B."/>
            <person name="Burke J.M."/>
            <person name="Salse J."/>
            <person name="Munos S."/>
            <person name="Vincourt P."/>
            <person name="Rieseberg L.H."/>
            <person name="Langlade N.B."/>
        </authorList>
    </citation>
    <scope>NUCLEOTIDE SEQUENCE [LARGE SCALE GENOMIC DNA]</scope>
    <source>
        <strain evidence="4">cv. SF193</strain>
        <tissue evidence="2">Leaves</tissue>
    </source>
</reference>
<evidence type="ECO:0000313" key="3">
    <source>
        <dbReference type="EMBL" id="OTF95561.1"/>
    </source>
</evidence>
<dbReference type="Proteomes" id="UP000215914">
    <property type="component" value="Chromosome 15"/>
</dbReference>
<proteinExistence type="predicted"/>
<dbReference type="Gramene" id="mRNA:HanXRQr2_Chr12g0549571">
    <property type="protein sequence ID" value="mRNA:HanXRQr2_Chr12g0549571"/>
    <property type="gene ID" value="HanXRQr2_Chr12g0549571"/>
</dbReference>
<organism evidence="3 4">
    <name type="scientific">Helianthus annuus</name>
    <name type="common">Common sunflower</name>
    <dbReference type="NCBI Taxonomy" id="4232"/>
    <lineage>
        <taxon>Eukaryota</taxon>
        <taxon>Viridiplantae</taxon>
        <taxon>Streptophyta</taxon>
        <taxon>Embryophyta</taxon>
        <taxon>Tracheophyta</taxon>
        <taxon>Spermatophyta</taxon>
        <taxon>Magnoliopsida</taxon>
        <taxon>eudicotyledons</taxon>
        <taxon>Gunneridae</taxon>
        <taxon>Pentapetalae</taxon>
        <taxon>asterids</taxon>
        <taxon>campanulids</taxon>
        <taxon>Asterales</taxon>
        <taxon>Asteraceae</taxon>
        <taxon>Asteroideae</taxon>
        <taxon>Heliantheae alliance</taxon>
        <taxon>Heliantheae</taxon>
        <taxon>Helianthus</taxon>
    </lineage>
</organism>
<protein>
    <submittedName>
        <fullName evidence="3">Uncharacterized protein</fullName>
    </submittedName>
</protein>
<evidence type="ECO:0000313" key="2">
    <source>
        <dbReference type="EMBL" id="KAF5778615.1"/>
    </source>
</evidence>
<keyword evidence="4" id="KW-1185">Reference proteome</keyword>
<reference evidence="3" key="2">
    <citation type="submission" date="2017-02" db="EMBL/GenBank/DDBJ databases">
        <title>Sunflower complete genome.</title>
        <authorList>
            <person name="Langlade N."/>
            <person name="Munos S."/>
        </authorList>
    </citation>
    <scope>NUCLEOTIDE SEQUENCE [LARGE SCALE GENOMIC DNA]</scope>
    <source>
        <tissue evidence="3">Leaves</tissue>
    </source>
</reference>
<dbReference type="EMBL" id="CM007904">
    <property type="protein sequence ID" value="OTF95561.1"/>
    <property type="molecule type" value="Genomic_DNA"/>
</dbReference>
<feature type="region of interest" description="Disordered" evidence="1">
    <location>
        <begin position="58"/>
        <end position="101"/>
    </location>
</feature>
<reference evidence="2" key="3">
    <citation type="submission" date="2020-06" db="EMBL/GenBank/DDBJ databases">
        <title>Helianthus annuus Genome sequencing and assembly Release 2.</title>
        <authorList>
            <person name="Gouzy J."/>
            <person name="Langlade N."/>
            <person name="Munos S."/>
        </authorList>
    </citation>
    <scope>NUCLEOTIDE SEQUENCE</scope>
    <source>
        <tissue evidence="2">Leaves</tissue>
    </source>
</reference>
<dbReference type="AlphaFoldDB" id="A0A251SAI3"/>
<gene>
    <name evidence="3" type="ORF">HannXRQ_Chr15g0484501</name>
    <name evidence="2" type="ORF">HanXRQr2_Chr12g0549571</name>
</gene>